<evidence type="ECO:0000313" key="4">
    <source>
        <dbReference type="Proteomes" id="UP000061809"/>
    </source>
</evidence>
<name>A0A0P0GR85_9BACE</name>
<keyword evidence="1" id="KW-0732">Signal</keyword>
<gene>
    <name evidence="2" type="ORF">BcellWH2_02570</name>
    <name evidence="3" type="ORF">F2Y81_26770</name>
</gene>
<reference evidence="2 4" key="1">
    <citation type="journal article" date="2015" name="Science">
        <title>Genetic determinants of in vivo fitness and diet responsiveness in multiple human gut Bacteroides.</title>
        <authorList>
            <person name="Wu M."/>
            <person name="McNulty N.P."/>
            <person name="Rodionov D.A."/>
            <person name="Khoroshkin M.S."/>
            <person name="Griffin N.W."/>
            <person name="Cheng J."/>
            <person name="Latreille P."/>
            <person name="Kerstetter R.A."/>
            <person name="Terrapon N."/>
            <person name="Henrissat B."/>
            <person name="Osterman A.L."/>
            <person name="Gordon J.I."/>
        </authorList>
    </citation>
    <scope>NUCLEOTIDE SEQUENCE [LARGE SCALE GENOMIC DNA]</scope>
    <source>
        <strain evidence="2 4">WH2</strain>
    </source>
</reference>
<dbReference type="EMBL" id="VVYV01000079">
    <property type="protein sequence ID" value="KAA5412175.1"/>
    <property type="molecule type" value="Genomic_DNA"/>
</dbReference>
<dbReference type="Proteomes" id="UP000061809">
    <property type="component" value="Chromosome"/>
</dbReference>
<dbReference type="InterPro" id="IPR011042">
    <property type="entry name" value="6-blade_b-propeller_TolB-like"/>
</dbReference>
<evidence type="ECO:0000313" key="2">
    <source>
        <dbReference type="EMBL" id="ALJ59809.1"/>
    </source>
</evidence>
<feature type="signal peptide" evidence="1">
    <location>
        <begin position="1"/>
        <end position="32"/>
    </location>
</feature>
<reference evidence="3 5" key="2">
    <citation type="journal article" date="2019" name="Nat. Med.">
        <title>A library of human gut bacterial isolates paired with longitudinal multiomics data enables mechanistic microbiome research.</title>
        <authorList>
            <person name="Poyet M."/>
            <person name="Groussin M."/>
            <person name="Gibbons S.M."/>
            <person name="Avila-Pacheco J."/>
            <person name="Jiang X."/>
            <person name="Kearney S.M."/>
            <person name="Perrotta A.R."/>
            <person name="Berdy B."/>
            <person name="Zhao S."/>
            <person name="Lieberman T.D."/>
            <person name="Swanson P.K."/>
            <person name="Smith M."/>
            <person name="Roesemann S."/>
            <person name="Alexander J.E."/>
            <person name="Rich S.A."/>
            <person name="Livny J."/>
            <person name="Vlamakis H."/>
            <person name="Clish C."/>
            <person name="Bullock K."/>
            <person name="Deik A."/>
            <person name="Scott J."/>
            <person name="Pierce K.A."/>
            <person name="Xavier R.J."/>
            <person name="Alm E.J."/>
        </authorList>
    </citation>
    <scope>NUCLEOTIDE SEQUENCE [LARGE SCALE GENOMIC DNA]</scope>
    <source>
        <strain evidence="3 5">BIOML-A6</strain>
    </source>
</reference>
<dbReference type="eggNOG" id="ENOG5033QI2">
    <property type="taxonomic scope" value="Bacteria"/>
</dbReference>
<feature type="chain" id="PRO_5013461352" evidence="1">
    <location>
        <begin position="33"/>
        <end position="406"/>
    </location>
</feature>
<dbReference type="Gene3D" id="2.120.10.30">
    <property type="entry name" value="TolB, C-terminal domain"/>
    <property type="match status" value="1"/>
</dbReference>
<sequence length="406" mass="47328">MRIVKYYRNINPKRYGIILLMTTLLLASSCHQQQTFLDSVPIDIVNKHNPIQIDIYDIVDSISYIPLETSNNCLLGDIQCVKKDDDVFFVKDIKGIFVFDKEGRFKNEIGRRGNGPGEYFYIDNFYLDRKNKLVCLIFNAKKQILQYDYDGNYVSTLHFDENDMNIESVMMCGEDEFLAYYPLPNDVFHGDSEYRRFKKKESMLVSDKIMDAKKLTSKKTFYPFLYFPMISFDNQYFFISVFSNKIYKYEDGKVQPAYYIDIPNLIPSGAFLEEHKDTDFFELMKIMKQNEIGTGILALEASLDYLFALVDKNTLIWDKEKGILISHTYNSNLNLYSSILVGGASDEHIGSLSASFFYENKGDIKRGKDEMLSMLADTLSDEDNPVLYQYYFKKNLVELLVEKYEL</sequence>
<dbReference type="RefSeq" id="WP_007216718.1">
    <property type="nucleotide sequence ID" value="NZ_CABMLT010000035.1"/>
</dbReference>
<evidence type="ECO:0000313" key="3">
    <source>
        <dbReference type="EMBL" id="KAA5412175.1"/>
    </source>
</evidence>
<dbReference type="PATRIC" id="fig|246787.4.peg.2647"/>
<evidence type="ECO:0000313" key="5">
    <source>
        <dbReference type="Proteomes" id="UP000448877"/>
    </source>
</evidence>
<dbReference type="GeneID" id="66306076"/>
<dbReference type="STRING" id="246787.BcellWH2_02570"/>
<proteinExistence type="predicted"/>
<dbReference type="PROSITE" id="PS51257">
    <property type="entry name" value="PROKAR_LIPOPROTEIN"/>
    <property type="match status" value="1"/>
</dbReference>
<dbReference type="Proteomes" id="UP000448877">
    <property type="component" value="Unassembled WGS sequence"/>
</dbReference>
<dbReference type="EMBL" id="CP012801">
    <property type="protein sequence ID" value="ALJ59809.1"/>
    <property type="molecule type" value="Genomic_DNA"/>
</dbReference>
<dbReference type="AlphaFoldDB" id="A0A0P0GR85"/>
<evidence type="ECO:0000256" key="1">
    <source>
        <dbReference type="SAM" id="SignalP"/>
    </source>
</evidence>
<dbReference type="KEGG" id="bcel:BcellWH2_02570"/>
<organism evidence="2 4">
    <name type="scientific">Bacteroides cellulosilyticus</name>
    <dbReference type="NCBI Taxonomy" id="246787"/>
    <lineage>
        <taxon>Bacteria</taxon>
        <taxon>Pseudomonadati</taxon>
        <taxon>Bacteroidota</taxon>
        <taxon>Bacteroidia</taxon>
        <taxon>Bacteroidales</taxon>
        <taxon>Bacteroidaceae</taxon>
        <taxon>Bacteroides</taxon>
    </lineage>
</organism>
<accession>A0A0P0GR85</accession>
<protein>
    <submittedName>
        <fullName evidence="3">6-bladed beta-propeller</fullName>
    </submittedName>
</protein>
<dbReference type="Pfam" id="PF17170">
    <property type="entry name" value="DUF5128"/>
    <property type="match status" value="1"/>
</dbReference>